<dbReference type="Pfam" id="PF00462">
    <property type="entry name" value="Glutaredoxin"/>
    <property type="match status" value="1"/>
</dbReference>
<accession>A0AAV3PKL0</accession>
<dbReference type="AlphaFoldDB" id="A0AAV3PKL0"/>
<protein>
    <submittedName>
        <fullName evidence="6">Oxidoreductase</fullName>
    </submittedName>
</protein>
<evidence type="ECO:0000313" key="6">
    <source>
        <dbReference type="EMBL" id="GAA0152284.1"/>
    </source>
</evidence>
<evidence type="ECO:0000313" key="7">
    <source>
        <dbReference type="Proteomes" id="UP001454036"/>
    </source>
</evidence>
<dbReference type="Proteomes" id="UP001454036">
    <property type="component" value="Unassembled WGS sequence"/>
</dbReference>
<dbReference type="PROSITE" id="PS51354">
    <property type="entry name" value="GLUTAREDOXIN_2"/>
    <property type="match status" value="1"/>
</dbReference>
<evidence type="ECO:0000256" key="4">
    <source>
        <dbReference type="ARBA" id="ARBA00023284"/>
    </source>
</evidence>
<evidence type="ECO:0000256" key="1">
    <source>
        <dbReference type="ARBA" id="ARBA00004496"/>
    </source>
</evidence>
<proteinExistence type="inferred from homology"/>
<keyword evidence="7" id="KW-1185">Reference proteome</keyword>
<gene>
    <name evidence="6" type="ORF">LIER_10799</name>
</gene>
<dbReference type="Gene3D" id="3.40.30.10">
    <property type="entry name" value="Glutaredoxin"/>
    <property type="match status" value="1"/>
</dbReference>
<dbReference type="EMBL" id="BAABME010001955">
    <property type="protein sequence ID" value="GAA0152284.1"/>
    <property type="molecule type" value="Genomic_DNA"/>
</dbReference>
<dbReference type="PANTHER" id="PTHR10168">
    <property type="entry name" value="GLUTAREDOXIN"/>
    <property type="match status" value="1"/>
</dbReference>
<reference evidence="6 7" key="1">
    <citation type="submission" date="2024-01" db="EMBL/GenBank/DDBJ databases">
        <title>The complete chloroplast genome sequence of Lithospermum erythrorhizon: insights into the phylogenetic relationship among Boraginaceae species and the maternal lineages of purple gromwells.</title>
        <authorList>
            <person name="Okada T."/>
            <person name="Watanabe K."/>
        </authorList>
    </citation>
    <scope>NUCLEOTIDE SEQUENCE [LARGE SCALE GENOMIC DNA]</scope>
</reference>
<comment type="subcellular location">
    <subcellularLocation>
        <location evidence="1">Cytoplasm</location>
    </subcellularLocation>
</comment>
<evidence type="ECO:0000259" key="5">
    <source>
        <dbReference type="Pfam" id="PF00462"/>
    </source>
</evidence>
<dbReference type="InterPro" id="IPR036249">
    <property type="entry name" value="Thioredoxin-like_sf"/>
</dbReference>
<dbReference type="GO" id="GO:0005737">
    <property type="term" value="C:cytoplasm"/>
    <property type="evidence" value="ECO:0007669"/>
    <property type="project" value="UniProtKB-SubCell"/>
</dbReference>
<sequence length="111" mass="11994">MQYNSIDPVERIVRMASRGAVVIFSNNSCCMCHAVKRLFSSMGVSPTVYELDQDPKGKEIEVTLARILGNSPSVPVVFVGGKLVGSMDRVMAAHINGTLVPMLKDAGALWL</sequence>
<keyword evidence="3" id="KW-0963">Cytoplasm</keyword>
<feature type="domain" description="Glutaredoxin" evidence="5">
    <location>
        <begin position="21"/>
        <end position="84"/>
    </location>
</feature>
<organism evidence="6 7">
    <name type="scientific">Lithospermum erythrorhizon</name>
    <name type="common">Purple gromwell</name>
    <name type="synonym">Lithospermum officinale var. erythrorhizon</name>
    <dbReference type="NCBI Taxonomy" id="34254"/>
    <lineage>
        <taxon>Eukaryota</taxon>
        <taxon>Viridiplantae</taxon>
        <taxon>Streptophyta</taxon>
        <taxon>Embryophyta</taxon>
        <taxon>Tracheophyta</taxon>
        <taxon>Spermatophyta</taxon>
        <taxon>Magnoliopsida</taxon>
        <taxon>eudicotyledons</taxon>
        <taxon>Gunneridae</taxon>
        <taxon>Pentapetalae</taxon>
        <taxon>asterids</taxon>
        <taxon>lamiids</taxon>
        <taxon>Boraginales</taxon>
        <taxon>Boraginaceae</taxon>
        <taxon>Boraginoideae</taxon>
        <taxon>Lithospermeae</taxon>
        <taxon>Lithospermum</taxon>
    </lineage>
</organism>
<name>A0AAV3PKL0_LITER</name>
<dbReference type="SUPFAM" id="SSF52833">
    <property type="entry name" value="Thioredoxin-like"/>
    <property type="match status" value="1"/>
</dbReference>
<dbReference type="InterPro" id="IPR002109">
    <property type="entry name" value="Glutaredoxin"/>
</dbReference>
<dbReference type="CDD" id="cd03419">
    <property type="entry name" value="GRX_GRXh_1_2_like"/>
    <property type="match status" value="1"/>
</dbReference>
<keyword evidence="4" id="KW-0676">Redox-active center</keyword>
<comment type="caution">
    <text evidence="6">The sequence shown here is derived from an EMBL/GenBank/DDBJ whole genome shotgun (WGS) entry which is preliminary data.</text>
</comment>
<dbReference type="InterPro" id="IPR011905">
    <property type="entry name" value="GlrX-like_pln_2"/>
</dbReference>
<evidence type="ECO:0000256" key="3">
    <source>
        <dbReference type="ARBA" id="ARBA00022490"/>
    </source>
</evidence>
<evidence type="ECO:0000256" key="2">
    <source>
        <dbReference type="ARBA" id="ARBA00007568"/>
    </source>
</evidence>
<comment type="similarity">
    <text evidence="2">Belongs to the glutaredoxin family. CC-type subfamily.</text>
</comment>
<dbReference type="FunFam" id="3.40.30.10:FF:000028">
    <property type="entry name" value="Glutaredoxin family protein"/>
    <property type="match status" value="1"/>
</dbReference>
<dbReference type="NCBIfam" id="TIGR02189">
    <property type="entry name" value="GlrX-like_plant"/>
    <property type="match status" value="1"/>
</dbReference>